<dbReference type="PANTHER" id="PTHR35848:SF6">
    <property type="entry name" value="CUPIN TYPE-2 DOMAIN-CONTAINING PROTEIN"/>
    <property type="match status" value="1"/>
</dbReference>
<evidence type="ECO:0000256" key="1">
    <source>
        <dbReference type="ARBA" id="ARBA00022723"/>
    </source>
</evidence>
<dbReference type="RefSeq" id="WP_051697499.1">
    <property type="nucleotide sequence ID" value="NZ_CP017057.1"/>
</dbReference>
<dbReference type="InterPro" id="IPR014710">
    <property type="entry name" value="RmlC-like_jellyroll"/>
</dbReference>
<keyword evidence="4" id="KW-1185">Reference proteome</keyword>
<feature type="domain" description="Cupin type-2" evidence="2">
    <location>
        <begin position="58"/>
        <end position="127"/>
    </location>
</feature>
<dbReference type="AlphaFoldDB" id="A0A074NL68"/>
<dbReference type="InterPro" id="IPR051610">
    <property type="entry name" value="GPI/OXD"/>
</dbReference>
<evidence type="ECO:0000259" key="2">
    <source>
        <dbReference type="Pfam" id="PF07883"/>
    </source>
</evidence>
<proteinExistence type="predicted"/>
<dbReference type="SUPFAM" id="SSF51182">
    <property type="entry name" value="RmlC-like cupins"/>
    <property type="match status" value="1"/>
</dbReference>
<gene>
    <name evidence="3" type="ORF">EH32_05255</name>
</gene>
<dbReference type="KEGG" id="elq:Ga0102493_113008"/>
<dbReference type="InterPro" id="IPR011051">
    <property type="entry name" value="RmlC_Cupin_sf"/>
</dbReference>
<accession>A0A074NL68</accession>
<evidence type="ECO:0000313" key="4">
    <source>
        <dbReference type="Proteomes" id="UP000027866"/>
    </source>
</evidence>
<sequence>MATEPDPHPPIGHITKGRSVIVGPDEGRSLWQPMPSRGYVDVNLTPDNMPYDTFSSGIQVMPPGGMVREHGHRQNHELVFVYEGTGEVDIDGEVTEFGPGTTILFARNCTHWIKNTGDTDMKMFWVFFPPGLEDWFYAIGRERTPGEDMPEPFDRPDNVEEVMAKMRFLPPRSQG</sequence>
<dbReference type="PATRIC" id="fig|39960.10.peg.2100"/>
<evidence type="ECO:0000313" key="3">
    <source>
        <dbReference type="EMBL" id="KEO98522.1"/>
    </source>
</evidence>
<name>A0A074NL68_9SPHN</name>
<reference evidence="3 4" key="1">
    <citation type="submission" date="2014-04" db="EMBL/GenBank/DDBJ databases">
        <title>A comprehensive comparison of genomes of Erythrobacter spp. Strains.</title>
        <authorList>
            <person name="Zheng Q."/>
        </authorList>
    </citation>
    <scope>NUCLEOTIDE SEQUENCE [LARGE SCALE GENOMIC DNA]</scope>
    <source>
        <strain evidence="3 4">DSM 8509</strain>
    </source>
</reference>
<dbReference type="Gene3D" id="2.60.120.10">
    <property type="entry name" value="Jelly Rolls"/>
    <property type="match status" value="1"/>
</dbReference>
<dbReference type="OrthoDB" id="9798709at2"/>
<dbReference type="Pfam" id="PF07883">
    <property type="entry name" value="Cupin_2"/>
    <property type="match status" value="1"/>
</dbReference>
<protein>
    <recommendedName>
        <fullName evidence="2">Cupin type-2 domain-containing protein</fullName>
    </recommendedName>
</protein>
<dbReference type="GO" id="GO:0046872">
    <property type="term" value="F:metal ion binding"/>
    <property type="evidence" value="ECO:0007669"/>
    <property type="project" value="UniProtKB-KW"/>
</dbReference>
<comment type="caution">
    <text evidence="3">The sequence shown here is derived from an EMBL/GenBank/DDBJ whole genome shotgun (WGS) entry which is preliminary data.</text>
</comment>
<dbReference type="PANTHER" id="PTHR35848">
    <property type="entry name" value="OXALATE-BINDING PROTEIN"/>
    <property type="match status" value="1"/>
</dbReference>
<dbReference type="EMBL" id="JMIX01000003">
    <property type="protein sequence ID" value="KEO98522.1"/>
    <property type="molecule type" value="Genomic_DNA"/>
</dbReference>
<keyword evidence="1" id="KW-0479">Metal-binding</keyword>
<dbReference type="Proteomes" id="UP000027866">
    <property type="component" value="Unassembled WGS sequence"/>
</dbReference>
<organism evidence="3 4">
    <name type="scientific">Erythrobacter litoralis</name>
    <dbReference type="NCBI Taxonomy" id="39960"/>
    <lineage>
        <taxon>Bacteria</taxon>
        <taxon>Pseudomonadati</taxon>
        <taxon>Pseudomonadota</taxon>
        <taxon>Alphaproteobacteria</taxon>
        <taxon>Sphingomonadales</taxon>
        <taxon>Erythrobacteraceae</taxon>
        <taxon>Erythrobacter/Porphyrobacter group</taxon>
        <taxon>Erythrobacter</taxon>
    </lineage>
</organism>
<dbReference type="InterPro" id="IPR013096">
    <property type="entry name" value="Cupin_2"/>
</dbReference>